<comment type="caution">
    <text evidence="1">The sequence shown here is derived from an EMBL/GenBank/DDBJ whole genome shotgun (WGS) entry which is preliminary data.</text>
</comment>
<sequence>METKKETVRLYVSVYGSENPGRMVKFGGRFCGLSNAMKGAFIALFSVLSGHNDPHVIGLKRLCVARCNKRSLTCPLHGSIGRYLKIMSQYCARKENRPFPALNRRQALEALVG</sequence>
<dbReference type="EMBL" id="JAWDGP010004477">
    <property type="protein sequence ID" value="KAK3764012.1"/>
    <property type="molecule type" value="Genomic_DNA"/>
</dbReference>
<evidence type="ECO:0000313" key="2">
    <source>
        <dbReference type="Proteomes" id="UP001283361"/>
    </source>
</evidence>
<gene>
    <name evidence="1" type="ORF">RRG08_004376</name>
</gene>
<accession>A0AAE1DB62</accession>
<dbReference type="AlphaFoldDB" id="A0AAE1DB62"/>
<name>A0AAE1DB62_9GAST</name>
<evidence type="ECO:0000313" key="1">
    <source>
        <dbReference type="EMBL" id="KAK3764012.1"/>
    </source>
</evidence>
<organism evidence="1 2">
    <name type="scientific">Elysia crispata</name>
    <name type="common">lettuce slug</name>
    <dbReference type="NCBI Taxonomy" id="231223"/>
    <lineage>
        <taxon>Eukaryota</taxon>
        <taxon>Metazoa</taxon>
        <taxon>Spiralia</taxon>
        <taxon>Lophotrochozoa</taxon>
        <taxon>Mollusca</taxon>
        <taxon>Gastropoda</taxon>
        <taxon>Heterobranchia</taxon>
        <taxon>Euthyneura</taxon>
        <taxon>Panpulmonata</taxon>
        <taxon>Sacoglossa</taxon>
        <taxon>Placobranchoidea</taxon>
        <taxon>Plakobranchidae</taxon>
        <taxon>Elysia</taxon>
    </lineage>
</organism>
<proteinExistence type="predicted"/>
<keyword evidence="2" id="KW-1185">Reference proteome</keyword>
<dbReference type="Proteomes" id="UP001283361">
    <property type="component" value="Unassembled WGS sequence"/>
</dbReference>
<protein>
    <submittedName>
        <fullName evidence="1">Uncharacterized protein</fullName>
    </submittedName>
</protein>
<reference evidence="1" key="1">
    <citation type="journal article" date="2023" name="G3 (Bethesda)">
        <title>A reference genome for the long-term kleptoplast-retaining sea slug Elysia crispata morphotype clarki.</title>
        <authorList>
            <person name="Eastman K.E."/>
            <person name="Pendleton A.L."/>
            <person name="Shaikh M.A."/>
            <person name="Suttiyut T."/>
            <person name="Ogas R."/>
            <person name="Tomko P."/>
            <person name="Gavelis G."/>
            <person name="Widhalm J.R."/>
            <person name="Wisecaver J.H."/>
        </authorList>
    </citation>
    <scope>NUCLEOTIDE SEQUENCE</scope>
    <source>
        <strain evidence="1">ECLA1</strain>
    </source>
</reference>